<organism evidence="1 2">
    <name type="scientific">Yeguia hominis</name>
    <dbReference type="NCBI Taxonomy" id="2763662"/>
    <lineage>
        <taxon>Bacteria</taxon>
        <taxon>Bacillati</taxon>
        <taxon>Bacillota</taxon>
        <taxon>Clostridia</taxon>
        <taxon>Eubacteriales</taxon>
        <taxon>Yeguiaceae</taxon>
        <taxon>Yeguia</taxon>
    </lineage>
</organism>
<reference evidence="1" key="1">
    <citation type="submission" date="2020-08" db="EMBL/GenBank/DDBJ databases">
        <title>Genome public.</title>
        <authorList>
            <person name="Liu C."/>
            <person name="Sun Q."/>
        </authorList>
    </citation>
    <scope>NUCLEOTIDE SEQUENCE</scope>
    <source>
        <strain evidence="1">NSJ-40</strain>
    </source>
</reference>
<proteinExistence type="predicted"/>
<comment type="caution">
    <text evidence="1">The sequence shown here is derived from an EMBL/GenBank/DDBJ whole genome shotgun (WGS) entry which is preliminary data.</text>
</comment>
<dbReference type="EMBL" id="JACRSN010000016">
    <property type="protein sequence ID" value="MBC8534383.1"/>
    <property type="molecule type" value="Genomic_DNA"/>
</dbReference>
<dbReference type="AlphaFoldDB" id="A0A926D9N0"/>
<accession>A0A926D9N0</accession>
<name>A0A926D9N0_9FIRM</name>
<dbReference type="Proteomes" id="UP000651482">
    <property type="component" value="Unassembled WGS sequence"/>
</dbReference>
<evidence type="ECO:0000313" key="2">
    <source>
        <dbReference type="Proteomes" id="UP000651482"/>
    </source>
</evidence>
<gene>
    <name evidence="1" type="ORF">IAG03_10365</name>
</gene>
<protein>
    <submittedName>
        <fullName evidence="1">DUF3842 family protein</fullName>
    </submittedName>
</protein>
<dbReference type="RefSeq" id="WP_249319965.1">
    <property type="nucleotide sequence ID" value="NZ_JACRSN010000016.1"/>
</dbReference>
<dbReference type="InterPro" id="IPR024208">
    <property type="entry name" value="DUF3842"/>
</dbReference>
<keyword evidence="2" id="KW-1185">Reference proteome</keyword>
<sequence>MNIVVIDGQGGKIGSLVIEQLKKKLPGQTLTAIGTNTAATAAMLRAGADFAATGENPVIVNAADADIIIGTIGIVVSNALLGEITPAMAHAVGSSRAQKVLIPVNRCHTFVAGVQDLPLADYAADAAAKVLELASARES</sequence>
<evidence type="ECO:0000313" key="1">
    <source>
        <dbReference type="EMBL" id="MBC8534383.1"/>
    </source>
</evidence>
<dbReference type="Pfam" id="PF12953">
    <property type="entry name" value="DUF3842"/>
    <property type="match status" value="1"/>
</dbReference>